<proteinExistence type="predicted"/>
<gene>
    <name evidence="2" type="ORF">GCM10022214_75930</name>
</gene>
<comment type="caution">
    <text evidence="2">The sequence shown here is derived from an EMBL/GenBank/DDBJ whole genome shotgun (WGS) entry which is preliminary data.</text>
</comment>
<organism evidence="2 3">
    <name type="scientific">Actinomadura miaoliensis</name>
    <dbReference type="NCBI Taxonomy" id="430685"/>
    <lineage>
        <taxon>Bacteria</taxon>
        <taxon>Bacillati</taxon>
        <taxon>Actinomycetota</taxon>
        <taxon>Actinomycetes</taxon>
        <taxon>Streptosporangiales</taxon>
        <taxon>Thermomonosporaceae</taxon>
        <taxon>Actinomadura</taxon>
    </lineage>
</organism>
<keyword evidence="3" id="KW-1185">Reference proteome</keyword>
<dbReference type="Proteomes" id="UP001500683">
    <property type="component" value="Unassembled WGS sequence"/>
</dbReference>
<feature type="compositionally biased region" description="Polar residues" evidence="1">
    <location>
        <begin position="1"/>
        <end position="20"/>
    </location>
</feature>
<name>A0ABP7WYZ1_9ACTN</name>
<reference evidence="3" key="1">
    <citation type="journal article" date="2019" name="Int. J. Syst. Evol. Microbiol.">
        <title>The Global Catalogue of Microorganisms (GCM) 10K type strain sequencing project: providing services to taxonomists for standard genome sequencing and annotation.</title>
        <authorList>
            <consortium name="The Broad Institute Genomics Platform"/>
            <consortium name="The Broad Institute Genome Sequencing Center for Infectious Disease"/>
            <person name="Wu L."/>
            <person name="Ma J."/>
        </authorList>
    </citation>
    <scope>NUCLEOTIDE SEQUENCE [LARGE SCALE GENOMIC DNA]</scope>
    <source>
        <strain evidence="3">JCM 16702</strain>
    </source>
</reference>
<protein>
    <submittedName>
        <fullName evidence="2">Uncharacterized protein</fullName>
    </submittedName>
</protein>
<evidence type="ECO:0000256" key="1">
    <source>
        <dbReference type="SAM" id="MobiDB-lite"/>
    </source>
</evidence>
<feature type="region of interest" description="Disordered" evidence="1">
    <location>
        <begin position="1"/>
        <end position="35"/>
    </location>
</feature>
<dbReference type="EMBL" id="BAAAZG010000059">
    <property type="protein sequence ID" value="GAA4099660.1"/>
    <property type="molecule type" value="Genomic_DNA"/>
</dbReference>
<accession>A0ABP7WYZ1</accession>
<sequence length="90" mass="9427">MTGSCGVSRSPPVSHNTDTRTAAAPAADKGTSHLGRVGGVVDVEARTRQMLIPASDNRQAAARHRPVLGGLAHRRAQRLPPILARVSLMA</sequence>
<evidence type="ECO:0000313" key="3">
    <source>
        <dbReference type="Proteomes" id="UP001500683"/>
    </source>
</evidence>
<evidence type="ECO:0000313" key="2">
    <source>
        <dbReference type="EMBL" id="GAA4099660.1"/>
    </source>
</evidence>